<dbReference type="PRINTS" id="PR01179">
    <property type="entry name" value="ODADCRBXLASE"/>
</dbReference>
<dbReference type="InterPro" id="IPR000183">
    <property type="entry name" value="Orn/DAP/Arg_de-COase"/>
</dbReference>
<keyword evidence="2" id="KW-0663">Pyridoxal phosphate</keyword>
<comment type="caution">
    <text evidence="3">The sequence shown here is derived from an EMBL/GenBank/DDBJ whole genome shotgun (WGS) entry which is preliminary data.</text>
</comment>
<sequence length="378" mass="39627">MTDTKAKSTGCTAPWASGPPSGTPCALFDLDGLDKRLQVCAAGAAARGVTLAYSIKTNPMPAILRRVRAAGFAAEAISGAEVAAAIDVGFRPDQIVLGGAAKSWPTGTVVPGLLALLDDTLDGFAVAARASSGHRHHCVRLRFPGVGSRLGFDTASPEQREKLAAALLYASENGVSVGLATHEHNVPAARSGVWLAGIYSMLDGLNDAHPGILASIECLDLGGGYEAACLDDMIWGDLGEDLLEYVHDRLPRCRTIILEPGKSLVQAYGAVIGTVLACYPENEVCVDASMAELPWPTPRRPVSVWRSDRWEQLGEGDGRIAGRCTAETDILATSVDIGSLAPGDKLLFADAGAYDWSMRNMFGTATVVETSGDEYAAA</sequence>
<proteinExistence type="predicted"/>
<keyword evidence="4" id="KW-1185">Reference proteome</keyword>
<dbReference type="PANTHER" id="PTHR43727:SF2">
    <property type="entry name" value="GROUP IV DECARBOXYLASE"/>
    <property type="match status" value="1"/>
</dbReference>
<protein>
    <submittedName>
        <fullName evidence="3">Uncharacterized protein</fullName>
    </submittedName>
</protein>
<dbReference type="Gene3D" id="3.20.20.10">
    <property type="entry name" value="Alanine racemase"/>
    <property type="match status" value="1"/>
</dbReference>
<dbReference type="InterPro" id="IPR029066">
    <property type="entry name" value="PLP-binding_barrel"/>
</dbReference>
<dbReference type="PANTHER" id="PTHR43727">
    <property type="entry name" value="DIAMINOPIMELATE DECARBOXYLASE"/>
    <property type="match status" value="1"/>
</dbReference>
<dbReference type="SUPFAM" id="SSF51419">
    <property type="entry name" value="PLP-binding barrel"/>
    <property type="match status" value="1"/>
</dbReference>
<reference evidence="3 4" key="1">
    <citation type="submission" date="2018-08" db="EMBL/GenBank/DDBJ databases">
        <title>Verrucosispora craniellae sp. nov., isolated from a marine sponge in the South China Sea.</title>
        <authorList>
            <person name="Li L."/>
            <person name="Lin H.W."/>
        </authorList>
    </citation>
    <scope>NUCLEOTIDE SEQUENCE [LARGE SCALE GENOMIC DNA]</scope>
    <source>
        <strain evidence="3 4">LHW63014</strain>
    </source>
</reference>
<dbReference type="GO" id="GO:0008836">
    <property type="term" value="F:diaminopimelate decarboxylase activity"/>
    <property type="evidence" value="ECO:0007669"/>
    <property type="project" value="TreeGrafter"/>
</dbReference>
<dbReference type="EMBL" id="QVFU01000020">
    <property type="protein sequence ID" value="RFS45036.1"/>
    <property type="molecule type" value="Genomic_DNA"/>
</dbReference>
<dbReference type="InterPro" id="IPR009006">
    <property type="entry name" value="Ala_racemase/Decarboxylase_C"/>
</dbReference>
<evidence type="ECO:0000256" key="2">
    <source>
        <dbReference type="ARBA" id="ARBA00022898"/>
    </source>
</evidence>
<accession>A0A372FWW7</accession>
<dbReference type="Gene3D" id="2.40.37.10">
    <property type="entry name" value="Lyase, Ornithine Decarboxylase, Chain A, domain 1"/>
    <property type="match status" value="1"/>
</dbReference>
<evidence type="ECO:0000313" key="4">
    <source>
        <dbReference type="Proteomes" id="UP000262621"/>
    </source>
</evidence>
<evidence type="ECO:0000313" key="3">
    <source>
        <dbReference type="EMBL" id="RFS45036.1"/>
    </source>
</evidence>
<dbReference type="AlphaFoldDB" id="A0A372FWW7"/>
<comment type="cofactor">
    <cofactor evidence="1">
        <name>pyridoxal 5'-phosphate</name>
        <dbReference type="ChEBI" id="CHEBI:597326"/>
    </cofactor>
</comment>
<organism evidence="3 4">
    <name type="scientific">Micromonospora craniellae</name>
    <dbReference type="NCBI Taxonomy" id="2294034"/>
    <lineage>
        <taxon>Bacteria</taxon>
        <taxon>Bacillati</taxon>
        <taxon>Actinomycetota</taxon>
        <taxon>Actinomycetes</taxon>
        <taxon>Micromonosporales</taxon>
        <taxon>Micromonosporaceae</taxon>
        <taxon>Micromonospora</taxon>
    </lineage>
</organism>
<evidence type="ECO:0000256" key="1">
    <source>
        <dbReference type="ARBA" id="ARBA00001933"/>
    </source>
</evidence>
<dbReference type="Proteomes" id="UP000262621">
    <property type="component" value="Unassembled WGS sequence"/>
</dbReference>
<dbReference type="SUPFAM" id="SSF50621">
    <property type="entry name" value="Alanine racemase C-terminal domain-like"/>
    <property type="match status" value="1"/>
</dbReference>
<name>A0A372FWW7_9ACTN</name>
<dbReference type="GO" id="GO:0009089">
    <property type="term" value="P:lysine biosynthetic process via diaminopimelate"/>
    <property type="evidence" value="ECO:0007669"/>
    <property type="project" value="TreeGrafter"/>
</dbReference>
<gene>
    <name evidence="3" type="ORF">D0Q02_18565</name>
</gene>